<evidence type="ECO:0000313" key="1">
    <source>
        <dbReference type="EMBL" id="GAH37857.1"/>
    </source>
</evidence>
<reference evidence="1" key="1">
    <citation type="journal article" date="2014" name="Front. Microbiol.">
        <title>High frequency of phylogenetically diverse reductive dehalogenase-homologous genes in deep subseafloor sedimentary metagenomes.</title>
        <authorList>
            <person name="Kawai M."/>
            <person name="Futagami T."/>
            <person name="Toyoda A."/>
            <person name="Takaki Y."/>
            <person name="Nishi S."/>
            <person name="Hori S."/>
            <person name="Arai W."/>
            <person name="Tsubouchi T."/>
            <person name="Morono Y."/>
            <person name="Uchiyama I."/>
            <person name="Ito T."/>
            <person name="Fujiyama A."/>
            <person name="Inagaki F."/>
            <person name="Takami H."/>
        </authorList>
    </citation>
    <scope>NUCLEOTIDE SEQUENCE</scope>
    <source>
        <strain evidence="1">Expedition CK06-06</strain>
    </source>
</reference>
<dbReference type="AlphaFoldDB" id="X1EZ44"/>
<gene>
    <name evidence="1" type="ORF">S03H2_18322</name>
</gene>
<proteinExistence type="predicted"/>
<comment type="caution">
    <text evidence="1">The sequence shown here is derived from an EMBL/GenBank/DDBJ whole genome shotgun (WGS) entry which is preliminary data.</text>
</comment>
<name>X1EZ44_9ZZZZ</name>
<sequence length="104" mass="12088">MKIKTDLHGEIEMPEILVKEFTEAWQECENKEGYKSFEDFVDDIETETIYDCLHESNGKMVDKELAIFLQYYHAGIIPSQGGYPTSEEFTFEENGTQYTILAFV</sequence>
<protein>
    <submittedName>
        <fullName evidence="1">Uncharacterized protein</fullName>
    </submittedName>
</protein>
<accession>X1EZ44</accession>
<organism evidence="1">
    <name type="scientific">marine sediment metagenome</name>
    <dbReference type="NCBI Taxonomy" id="412755"/>
    <lineage>
        <taxon>unclassified sequences</taxon>
        <taxon>metagenomes</taxon>
        <taxon>ecological metagenomes</taxon>
    </lineage>
</organism>
<dbReference type="EMBL" id="BARU01009501">
    <property type="protein sequence ID" value="GAH37857.1"/>
    <property type="molecule type" value="Genomic_DNA"/>
</dbReference>